<reference evidence="1" key="1">
    <citation type="submission" date="2023-04" db="EMBL/GenBank/DDBJ databases">
        <title>Candida boidinii NBRC 1967.</title>
        <authorList>
            <person name="Ichikawa N."/>
            <person name="Sato H."/>
            <person name="Tonouchi N."/>
        </authorList>
    </citation>
    <scope>NUCLEOTIDE SEQUENCE</scope>
    <source>
        <strain evidence="1">NBRC 1967</strain>
    </source>
</reference>
<dbReference type="EMBL" id="BSXV01000585">
    <property type="protein sequence ID" value="GME89746.1"/>
    <property type="molecule type" value="Genomic_DNA"/>
</dbReference>
<evidence type="ECO:0000313" key="1">
    <source>
        <dbReference type="EMBL" id="GME89746.1"/>
    </source>
</evidence>
<proteinExistence type="predicted"/>
<keyword evidence="2" id="KW-1185">Reference proteome</keyword>
<organism evidence="1 2">
    <name type="scientific">Candida boidinii</name>
    <name type="common">Yeast</name>
    <dbReference type="NCBI Taxonomy" id="5477"/>
    <lineage>
        <taxon>Eukaryota</taxon>
        <taxon>Fungi</taxon>
        <taxon>Dikarya</taxon>
        <taxon>Ascomycota</taxon>
        <taxon>Saccharomycotina</taxon>
        <taxon>Pichiomycetes</taxon>
        <taxon>Pichiales</taxon>
        <taxon>Pichiaceae</taxon>
        <taxon>Ogataea</taxon>
        <taxon>Ogataea/Candida clade</taxon>
    </lineage>
</organism>
<accession>A0ACB5TJV5</accession>
<dbReference type="Proteomes" id="UP001165101">
    <property type="component" value="Unassembled WGS sequence"/>
</dbReference>
<comment type="caution">
    <text evidence="1">The sequence shown here is derived from an EMBL/GenBank/DDBJ whole genome shotgun (WGS) entry which is preliminary data.</text>
</comment>
<sequence length="200" mass="22830">MESTDASPVKNSKEILQRKDSYDQYDNDDYYDEDDEEEEEDDFDFENFNTLNPDNTLKELLLYLEHQTVQVISAIQTLLESIRDSKATRGLLRSGATEIITVVKQMAEGTTTLMNQSRYAESMGHARYVVDSLEDCVSRMEALYNAETDKTDNNYADKSFKQRSAGIAFDVARSTKELVKTVEEASIKDEIAVIDARLNY</sequence>
<name>A0ACB5TJV5_CANBO</name>
<gene>
    <name evidence="1" type="ORF">Cboi01_000154000</name>
</gene>
<evidence type="ECO:0000313" key="2">
    <source>
        <dbReference type="Proteomes" id="UP001165101"/>
    </source>
</evidence>
<protein>
    <submittedName>
        <fullName evidence="1">Unnamed protein product</fullName>
    </submittedName>
</protein>